<organism evidence="3">
    <name type="scientific">freshwater metagenome</name>
    <dbReference type="NCBI Taxonomy" id="449393"/>
    <lineage>
        <taxon>unclassified sequences</taxon>
        <taxon>metagenomes</taxon>
        <taxon>ecological metagenomes</taxon>
    </lineage>
</organism>
<protein>
    <submittedName>
        <fullName evidence="3">Unannotated protein</fullName>
    </submittedName>
</protein>
<feature type="region of interest" description="Disordered" evidence="1">
    <location>
        <begin position="68"/>
        <end position="97"/>
    </location>
</feature>
<sequence>MVNTVHGLYALPEDKFAKRSVVYSLERLASMCSDAELIQNPEDIATLLKIGVPSKKIRLLGNGVDLTRFKPPTDGDRESFEETADTQPETRSQSLRDKLRGELGVGASTVLCGVVGRLVWEKGYREVFEAAESIKRLGIDAVFVVVGPRDPEKSDGVDERAIAAAEASGVRFLGMRSDVESLYAAMDLYVLASYREGFPRSAMEAAASGLPVIATDIRGCRQVVDQGLTGLLVPARDAQALTSAILEIVKDPIKRSEMGTRAVAKARAEFDHQRVIDITLETYERLLAAKRVSRQ</sequence>
<evidence type="ECO:0000313" key="3">
    <source>
        <dbReference type="EMBL" id="CAB4878532.1"/>
    </source>
</evidence>
<dbReference type="Pfam" id="PF00534">
    <property type="entry name" value="Glycos_transf_1"/>
    <property type="match status" value="1"/>
</dbReference>
<evidence type="ECO:0000259" key="2">
    <source>
        <dbReference type="Pfam" id="PF00534"/>
    </source>
</evidence>
<dbReference type="GO" id="GO:0016757">
    <property type="term" value="F:glycosyltransferase activity"/>
    <property type="evidence" value="ECO:0007669"/>
    <property type="project" value="InterPro"/>
</dbReference>
<dbReference type="InterPro" id="IPR001296">
    <property type="entry name" value="Glyco_trans_1"/>
</dbReference>
<evidence type="ECO:0000256" key="1">
    <source>
        <dbReference type="SAM" id="MobiDB-lite"/>
    </source>
</evidence>
<accession>A0A6J7E5Y5</accession>
<dbReference type="AlphaFoldDB" id="A0A6J7E5Y5"/>
<name>A0A6J7E5Y5_9ZZZZ</name>
<feature type="domain" description="Glycosyl transferase family 1" evidence="2">
    <location>
        <begin position="110"/>
        <end position="262"/>
    </location>
</feature>
<proteinExistence type="predicted"/>
<dbReference type="Gene3D" id="3.40.50.2000">
    <property type="entry name" value="Glycogen Phosphorylase B"/>
    <property type="match status" value="2"/>
</dbReference>
<dbReference type="PANTHER" id="PTHR12526:SF638">
    <property type="entry name" value="SPORE COAT PROTEIN SA"/>
    <property type="match status" value="1"/>
</dbReference>
<gene>
    <name evidence="3" type="ORF">UFOPK3317_01295</name>
</gene>
<feature type="compositionally biased region" description="Basic and acidic residues" evidence="1">
    <location>
        <begin position="68"/>
        <end position="80"/>
    </location>
</feature>
<dbReference type="EMBL" id="CAFBLK010000261">
    <property type="protein sequence ID" value="CAB4878532.1"/>
    <property type="molecule type" value="Genomic_DNA"/>
</dbReference>
<dbReference type="SUPFAM" id="SSF53756">
    <property type="entry name" value="UDP-Glycosyltransferase/glycogen phosphorylase"/>
    <property type="match status" value="1"/>
</dbReference>
<dbReference type="PANTHER" id="PTHR12526">
    <property type="entry name" value="GLYCOSYLTRANSFERASE"/>
    <property type="match status" value="1"/>
</dbReference>
<reference evidence="3" key="1">
    <citation type="submission" date="2020-05" db="EMBL/GenBank/DDBJ databases">
        <authorList>
            <person name="Chiriac C."/>
            <person name="Salcher M."/>
            <person name="Ghai R."/>
            <person name="Kavagutti S V."/>
        </authorList>
    </citation>
    <scope>NUCLEOTIDE SEQUENCE</scope>
</reference>